<comment type="pathway">
    <text evidence="2 5">Protein modification; protein ubiquitination.</text>
</comment>
<evidence type="ECO:0000256" key="3">
    <source>
        <dbReference type="ARBA" id="ARBA00022679"/>
    </source>
</evidence>
<accession>A0ABN9L8L0</accession>
<keyword evidence="5" id="KW-0863">Zinc-finger</keyword>
<keyword evidence="8" id="KW-1185">Reference proteome</keyword>
<evidence type="ECO:0000313" key="8">
    <source>
        <dbReference type="Proteomes" id="UP001176940"/>
    </source>
</evidence>
<comment type="catalytic activity">
    <reaction evidence="1 5">
        <text>S-ubiquitinyl-[E2 ubiquitin-conjugating enzyme]-L-cysteine + [acceptor protein]-L-lysine = [E2 ubiquitin-conjugating enzyme]-L-cysteine + N(6)-ubiquitinyl-[acceptor protein]-L-lysine.</text>
        <dbReference type="EC" id="2.3.2.27"/>
    </reaction>
</comment>
<evidence type="ECO:0000256" key="4">
    <source>
        <dbReference type="ARBA" id="ARBA00022723"/>
    </source>
</evidence>
<dbReference type="Proteomes" id="UP001176940">
    <property type="component" value="Unassembled WGS sequence"/>
</dbReference>
<evidence type="ECO:0000256" key="5">
    <source>
        <dbReference type="RuleBase" id="RU367105"/>
    </source>
</evidence>
<dbReference type="EC" id="2.3.2.27" evidence="5"/>
<comment type="similarity">
    <text evidence="5">Belongs to the Deltex family.</text>
</comment>
<dbReference type="Gene3D" id="3.30.390.130">
    <property type="match status" value="1"/>
</dbReference>
<proteinExistence type="inferred from homology"/>
<dbReference type="PANTHER" id="PTHR12622">
    <property type="entry name" value="DELTEX-RELATED"/>
    <property type="match status" value="1"/>
</dbReference>
<sequence>MKFQMAYKGSWTTKTKKSPMSLTPKNIIDYSLLGRDDNWSGAPAQAYFVCPVEGRAKYCSAQAPGLSDLSRRLRTAILCSALNRTKYACAVKTRRGRHRYIGGLCTAFQNAVDKPLMPVAAAHLRFLGVGDPHPGCQYRGGKFEAYLPDNREGKKLLALLQKALDEGLIFHIKTFETGEKVTWYKIPHKTSPDGGKQKFIPICLVCISTPSGPMKPELSITGEVVET</sequence>
<name>A0ABN9L8L0_9NEOB</name>
<evidence type="ECO:0000259" key="6">
    <source>
        <dbReference type="Pfam" id="PF18102"/>
    </source>
</evidence>
<keyword evidence="4 5" id="KW-0479">Metal-binding</keyword>
<dbReference type="Pfam" id="PF18102">
    <property type="entry name" value="DTC"/>
    <property type="match status" value="1"/>
</dbReference>
<dbReference type="InterPro" id="IPR039396">
    <property type="entry name" value="Deltex_C"/>
</dbReference>
<comment type="caution">
    <text evidence="7">The sequence shown here is derived from an EMBL/GenBank/DDBJ whole genome shotgun (WGS) entry which is preliminary data.</text>
</comment>
<evidence type="ECO:0000313" key="7">
    <source>
        <dbReference type="EMBL" id="CAJ0935872.1"/>
    </source>
</evidence>
<keyword evidence="3 5" id="KW-0808">Transferase</keyword>
<keyword evidence="5" id="KW-0862">Zinc</keyword>
<dbReference type="InterPro" id="IPR039398">
    <property type="entry name" value="Deltex_fam"/>
</dbReference>
<organism evidence="7 8">
    <name type="scientific">Ranitomeya imitator</name>
    <name type="common">mimic poison frog</name>
    <dbReference type="NCBI Taxonomy" id="111125"/>
    <lineage>
        <taxon>Eukaryota</taxon>
        <taxon>Metazoa</taxon>
        <taxon>Chordata</taxon>
        <taxon>Craniata</taxon>
        <taxon>Vertebrata</taxon>
        <taxon>Euteleostomi</taxon>
        <taxon>Amphibia</taxon>
        <taxon>Batrachia</taxon>
        <taxon>Anura</taxon>
        <taxon>Neobatrachia</taxon>
        <taxon>Hyloidea</taxon>
        <taxon>Dendrobatidae</taxon>
        <taxon>Dendrobatinae</taxon>
        <taxon>Ranitomeya</taxon>
    </lineage>
</organism>
<feature type="domain" description="Deltex C-terminal" evidence="6">
    <location>
        <begin position="131"/>
        <end position="199"/>
    </location>
</feature>
<gene>
    <name evidence="7" type="ORF">RIMI_LOCUS6561674</name>
</gene>
<comment type="subcellular location">
    <subcellularLocation>
        <location evidence="5">Cytoplasm</location>
    </subcellularLocation>
</comment>
<protein>
    <recommendedName>
        <fullName evidence="5">E3 ubiquitin-protein ligase</fullName>
        <ecNumber evidence="5">2.3.2.27</ecNumber>
    </recommendedName>
</protein>
<keyword evidence="5" id="KW-0963">Cytoplasm</keyword>
<evidence type="ECO:0000256" key="2">
    <source>
        <dbReference type="ARBA" id="ARBA00004906"/>
    </source>
</evidence>
<dbReference type="InterPro" id="IPR039399">
    <property type="entry name" value="Deltex_C_sf"/>
</dbReference>
<reference evidence="7" key="1">
    <citation type="submission" date="2023-07" db="EMBL/GenBank/DDBJ databases">
        <authorList>
            <person name="Stuckert A."/>
        </authorList>
    </citation>
    <scope>NUCLEOTIDE SEQUENCE</scope>
</reference>
<evidence type="ECO:0000256" key="1">
    <source>
        <dbReference type="ARBA" id="ARBA00000900"/>
    </source>
</evidence>
<dbReference type="EMBL" id="CAUEEQ010011881">
    <property type="protein sequence ID" value="CAJ0935872.1"/>
    <property type="molecule type" value="Genomic_DNA"/>
</dbReference>